<organism evidence="1 2">
    <name type="scientific">Porphyromonas crevioricanis JCM 15906</name>
    <dbReference type="NCBI Taxonomy" id="1305617"/>
    <lineage>
        <taxon>Bacteria</taxon>
        <taxon>Pseudomonadati</taxon>
        <taxon>Bacteroidota</taxon>
        <taxon>Bacteroidia</taxon>
        <taxon>Bacteroidales</taxon>
        <taxon>Porphyromonadaceae</taxon>
        <taxon>Porphyromonas</taxon>
    </lineage>
</organism>
<name>T1CSE2_9PORP</name>
<dbReference type="RefSeq" id="WP_023938461.1">
    <property type="nucleotide sequence ID" value="NZ_BAOU01000054.1"/>
</dbReference>
<reference evidence="2" key="1">
    <citation type="journal article" date="2013" name="Genome">
        <title>Draft Genome Sequences of Porphyromonas crevioricanis JCM 15906T and Porphyromonas cansulci JCM 13913T Isolated from a Canine Oral Cavity.</title>
        <authorList>
            <person name="Sakamoto M."/>
            <person name="Tanaka N."/>
            <person name="Shiwa Y."/>
            <person name="Yoshikawa H."/>
            <person name="Ohkuma M."/>
        </authorList>
    </citation>
    <scope>NUCLEOTIDE SEQUENCE [LARGE SCALE GENOMIC DNA]</scope>
    <source>
        <strain evidence="2">JCM 15906</strain>
    </source>
</reference>
<accession>T1CSE2</accession>
<dbReference type="Proteomes" id="UP000018031">
    <property type="component" value="Unassembled WGS sequence"/>
</dbReference>
<gene>
    <name evidence="1" type="ORF">PORCRE_1778</name>
</gene>
<dbReference type="EMBL" id="BAOU01000054">
    <property type="protein sequence ID" value="GAD06058.1"/>
    <property type="molecule type" value="Genomic_DNA"/>
</dbReference>
<comment type="caution">
    <text evidence="1">The sequence shown here is derived from an EMBL/GenBank/DDBJ whole genome shotgun (WGS) entry which is preliminary data.</text>
</comment>
<evidence type="ECO:0000313" key="2">
    <source>
        <dbReference type="Proteomes" id="UP000018031"/>
    </source>
</evidence>
<evidence type="ECO:0000313" key="1">
    <source>
        <dbReference type="EMBL" id="GAD06058.1"/>
    </source>
</evidence>
<dbReference type="AlphaFoldDB" id="T1CSE2"/>
<protein>
    <submittedName>
        <fullName evidence="1">Uncharacterized protein</fullName>
    </submittedName>
</protein>
<sequence>MDRQEVSVVSIAFLRNSGMDRMIEKQEVSIVSANYTIAKRTDKQEETT</sequence>
<reference evidence="1 2" key="2">
    <citation type="journal article" date="2013" name="Genome Announc.">
        <title>Draft Genome Sequences of Porphyromonas crevioricanis JCM 15906T and Porphyromonas cansulci JCM 13913T Isolated from a Canine Oral Cavity.</title>
        <authorList>
            <person name="Sakamoto M."/>
            <person name="Tanaka N."/>
            <person name="Shiwa Y."/>
            <person name="Yoshikawa H."/>
            <person name="Ohkuma M."/>
        </authorList>
    </citation>
    <scope>NUCLEOTIDE SEQUENCE [LARGE SCALE GENOMIC DNA]</scope>
    <source>
        <strain evidence="1 2">JCM 15906</strain>
    </source>
</reference>
<proteinExistence type="predicted"/>